<evidence type="ECO:0000313" key="3">
    <source>
        <dbReference type="Proteomes" id="UP000323221"/>
    </source>
</evidence>
<gene>
    <name evidence="2" type="ORF">FQ330_06920</name>
</gene>
<reference evidence="2 3" key="1">
    <citation type="submission" date="2019-08" db="EMBL/GenBank/DDBJ databases">
        <title>Agrococcus lahaulensis sp. nov., isolated from a cold desert of the Indian Himalayas.</title>
        <authorList>
            <person name="Qu J.H."/>
        </authorList>
    </citation>
    <scope>NUCLEOTIDE SEQUENCE [LARGE SCALE GENOMIC DNA]</scope>
    <source>
        <strain evidence="2 3">NS18</strain>
    </source>
</reference>
<name>A0A5M8QF20_9MICO</name>
<proteinExistence type="predicted"/>
<dbReference type="OrthoDB" id="5116362at2"/>
<accession>A0A5M8QF20</accession>
<organism evidence="2 3">
    <name type="scientific">Agrococcus sediminis</name>
    <dbReference type="NCBI Taxonomy" id="2599924"/>
    <lineage>
        <taxon>Bacteria</taxon>
        <taxon>Bacillati</taxon>
        <taxon>Actinomycetota</taxon>
        <taxon>Actinomycetes</taxon>
        <taxon>Micrococcales</taxon>
        <taxon>Microbacteriaceae</taxon>
        <taxon>Agrococcus</taxon>
    </lineage>
</organism>
<feature type="region of interest" description="Disordered" evidence="1">
    <location>
        <begin position="1"/>
        <end position="20"/>
    </location>
</feature>
<keyword evidence="3" id="KW-1185">Reference proteome</keyword>
<dbReference type="RefSeq" id="WP_146356260.1">
    <property type="nucleotide sequence ID" value="NZ_VOIR01000013.1"/>
</dbReference>
<sequence>MDDTASSASDPGRGPSRPIRARDADDLLEVARGLVQHGLVRRLWILLLTPGGTLLPQLQQVDGIPVSPDAYAVLALRGLLGRIAEPEREIAVVLERPGAARPTPDDWAWHDAVARAARGQALPLRSVLLAHSADVDLMEPDPPPRTLAA</sequence>
<protein>
    <submittedName>
        <fullName evidence="2">Uncharacterized protein</fullName>
    </submittedName>
</protein>
<comment type="caution">
    <text evidence="2">The sequence shown here is derived from an EMBL/GenBank/DDBJ whole genome shotgun (WGS) entry which is preliminary data.</text>
</comment>
<dbReference type="EMBL" id="VOIR01000013">
    <property type="protein sequence ID" value="KAA6433798.1"/>
    <property type="molecule type" value="Genomic_DNA"/>
</dbReference>
<dbReference type="AlphaFoldDB" id="A0A5M8QF20"/>
<evidence type="ECO:0000256" key="1">
    <source>
        <dbReference type="SAM" id="MobiDB-lite"/>
    </source>
</evidence>
<evidence type="ECO:0000313" key="2">
    <source>
        <dbReference type="EMBL" id="KAA6433798.1"/>
    </source>
</evidence>
<dbReference type="Proteomes" id="UP000323221">
    <property type="component" value="Unassembled WGS sequence"/>
</dbReference>